<dbReference type="InterPro" id="IPR036938">
    <property type="entry name" value="PAP2/HPO_sf"/>
</dbReference>
<evidence type="ECO:0000313" key="4">
    <source>
        <dbReference type="Proteomes" id="UP000294664"/>
    </source>
</evidence>
<dbReference type="RefSeq" id="WP_132031891.1">
    <property type="nucleotide sequence ID" value="NZ_SMAI01000007.1"/>
</dbReference>
<keyword evidence="4" id="KW-1185">Reference proteome</keyword>
<feature type="domain" description="Phosphatidic acid phosphatase type 2/haloperoxidase" evidence="2">
    <location>
        <begin position="90"/>
        <end position="219"/>
    </location>
</feature>
<keyword evidence="1" id="KW-1133">Transmembrane helix</keyword>
<dbReference type="OrthoDB" id="9813524at2"/>
<sequence>MKIAIFLALVTGAAVAILFTVFPQWDLAITAWFWDAATRTFPYSGLSWGRTFRSAANIVPWLFAGPAFAAILIKLIWPARPMLLPARAAVLLALTMALGPGLVVNGILKEHWGRPRPVHLETFGGKDVFNPWYSTEGTCPGNCSFVSGEGALGFWLVAPASLLPPPYRGPAIAAAALFGTAAGGLRIAYGGHFFTDVVFSAVLTLLLIAVTRLLLYDRRRAPDDAAVERAIAGIGRALHALVRGLARGAAKAAKAGYAAARTHLSRRRPGL</sequence>
<keyword evidence="1" id="KW-0812">Transmembrane</keyword>
<dbReference type="Proteomes" id="UP000294664">
    <property type="component" value="Unassembled WGS sequence"/>
</dbReference>
<feature type="transmembrane region" description="Helical" evidence="1">
    <location>
        <begin position="197"/>
        <end position="215"/>
    </location>
</feature>
<dbReference type="CDD" id="cd03396">
    <property type="entry name" value="PAP2_like_6"/>
    <property type="match status" value="1"/>
</dbReference>
<protein>
    <submittedName>
        <fullName evidence="3">Membrane-associated PAP2 superfamily phosphatase</fullName>
    </submittedName>
</protein>
<comment type="caution">
    <text evidence="3">The sequence shown here is derived from an EMBL/GenBank/DDBJ whole genome shotgun (WGS) entry which is preliminary data.</text>
</comment>
<organism evidence="3 4">
    <name type="scientific">Aquabacter spiritensis</name>
    <dbReference type="NCBI Taxonomy" id="933073"/>
    <lineage>
        <taxon>Bacteria</taxon>
        <taxon>Pseudomonadati</taxon>
        <taxon>Pseudomonadota</taxon>
        <taxon>Alphaproteobacteria</taxon>
        <taxon>Hyphomicrobiales</taxon>
        <taxon>Xanthobacteraceae</taxon>
        <taxon>Aquabacter</taxon>
    </lineage>
</organism>
<feature type="transmembrane region" description="Helical" evidence="1">
    <location>
        <begin position="89"/>
        <end position="108"/>
    </location>
</feature>
<dbReference type="Pfam" id="PF01569">
    <property type="entry name" value="PAP2"/>
    <property type="match status" value="1"/>
</dbReference>
<dbReference type="InterPro" id="IPR000326">
    <property type="entry name" value="PAP2/HPO"/>
</dbReference>
<dbReference type="AlphaFoldDB" id="A0A4R3LUX4"/>
<evidence type="ECO:0000256" key="1">
    <source>
        <dbReference type="SAM" id="Phobius"/>
    </source>
</evidence>
<dbReference type="Gene3D" id="1.20.144.10">
    <property type="entry name" value="Phosphatidic acid phosphatase type 2/haloperoxidase"/>
    <property type="match status" value="1"/>
</dbReference>
<dbReference type="EMBL" id="SMAI01000007">
    <property type="protein sequence ID" value="TCT04334.1"/>
    <property type="molecule type" value="Genomic_DNA"/>
</dbReference>
<proteinExistence type="predicted"/>
<feature type="transmembrane region" description="Helical" evidence="1">
    <location>
        <begin position="54"/>
        <end position="77"/>
    </location>
</feature>
<evidence type="ECO:0000313" key="3">
    <source>
        <dbReference type="EMBL" id="TCT04334.1"/>
    </source>
</evidence>
<keyword evidence="1" id="KW-0472">Membrane</keyword>
<name>A0A4R3LUX4_9HYPH</name>
<dbReference type="SUPFAM" id="SSF48317">
    <property type="entry name" value="Acid phosphatase/Vanadium-dependent haloperoxidase"/>
    <property type="match status" value="1"/>
</dbReference>
<accession>A0A4R3LUX4</accession>
<reference evidence="3 4" key="1">
    <citation type="submission" date="2019-03" db="EMBL/GenBank/DDBJ databases">
        <title>Genomic Encyclopedia of Type Strains, Phase IV (KMG-IV): sequencing the most valuable type-strain genomes for metagenomic binning, comparative biology and taxonomic classification.</title>
        <authorList>
            <person name="Goeker M."/>
        </authorList>
    </citation>
    <scope>NUCLEOTIDE SEQUENCE [LARGE SCALE GENOMIC DNA]</scope>
    <source>
        <strain evidence="3 4">DSM 9035</strain>
    </source>
</reference>
<evidence type="ECO:0000259" key="2">
    <source>
        <dbReference type="Pfam" id="PF01569"/>
    </source>
</evidence>
<gene>
    <name evidence="3" type="ORF">EDC64_107151</name>
</gene>